<keyword evidence="6" id="KW-1185">Reference proteome</keyword>
<name>A0ABS4T1K4_9MICC</name>
<protein>
    <recommendedName>
        <fullName evidence="1">D-inositol 3-phosphate glycosyltransferase</fullName>
    </recommendedName>
</protein>
<proteinExistence type="predicted"/>
<sequence length="381" mass="42105">MEKPRVYFVVQPTVAHYREPLLKNLLKSRRISYDLVGRFKNSEGAAADRIQPASEDVLSHVTPMTFRTFGPLWWEDGQVRDVFTGGHDAYVLAGRIYTLSAWAALVVGKLRRRRVIFWGHGWKRPESGAKRRLRLAFYALADGLLVYGDRAKELGVSYGVPEQKIKVVYNSIYPESLTGQAAEEGHAADQRRAEQGPDAGRPTIIYSSRLTARHRLDTLAEALHAFPEEAPRPRVVVVGDGAERPRLEEKFAALGVEAEFLGAVYDYERLSELYARADVAVSIGGAGLNVTQALSFGVPVVAEDGHPDSSPEIEAVIEGQTGRYYATGSADSLQRVLSEVLADPEQLHRLGEQGLAVVRDRYTAEKHAAAIDQALTELLQD</sequence>
<feature type="domain" description="Glycosyl transferase family 1" evidence="4">
    <location>
        <begin position="191"/>
        <end position="354"/>
    </location>
</feature>
<dbReference type="RefSeq" id="WP_210048684.1">
    <property type="nucleotide sequence ID" value="NZ_JAGINX010000001.1"/>
</dbReference>
<evidence type="ECO:0000313" key="5">
    <source>
        <dbReference type="EMBL" id="MBP2318333.1"/>
    </source>
</evidence>
<dbReference type="PANTHER" id="PTHR45947">
    <property type="entry name" value="SULFOQUINOVOSYL TRANSFERASE SQD2"/>
    <property type="match status" value="1"/>
</dbReference>
<dbReference type="Gene3D" id="3.40.50.2000">
    <property type="entry name" value="Glycogen Phosphorylase B"/>
    <property type="match status" value="2"/>
</dbReference>
<evidence type="ECO:0000259" key="4">
    <source>
        <dbReference type="Pfam" id="PF00534"/>
    </source>
</evidence>
<evidence type="ECO:0000256" key="1">
    <source>
        <dbReference type="ARBA" id="ARBA00021292"/>
    </source>
</evidence>
<gene>
    <name evidence="5" type="ORF">JOF45_001352</name>
</gene>
<accession>A0ABS4T1K4</accession>
<keyword evidence="2" id="KW-0808">Transferase</keyword>
<dbReference type="Proteomes" id="UP001519331">
    <property type="component" value="Unassembled WGS sequence"/>
</dbReference>
<reference evidence="5 6" key="1">
    <citation type="submission" date="2021-03" db="EMBL/GenBank/DDBJ databases">
        <title>Sequencing the genomes of 1000 actinobacteria strains.</title>
        <authorList>
            <person name="Klenk H.-P."/>
        </authorList>
    </citation>
    <scope>NUCLEOTIDE SEQUENCE [LARGE SCALE GENOMIC DNA]</scope>
    <source>
        <strain evidence="5 6">DSM 12544</strain>
    </source>
</reference>
<comment type="caution">
    <text evidence="5">The sequence shown here is derived from an EMBL/GenBank/DDBJ whole genome shotgun (WGS) entry which is preliminary data.</text>
</comment>
<dbReference type="InterPro" id="IPR050194">
    <property type="entry name" value="Glycosyltransferase_grp1"/>
</dbReference>
<feature type="compositionally biased region" description="Basic and acidic residues" evidence="3">
    <location>
        <begin position="183"/>
        <end position="195"/>
    </location>
</feature>
<dbReference type="CDD" id="cd03801">
    <property type="entry name" value="GT4_PimA-like"/>
    <property type="match status" value="1"/>
</dbReference>
<organism evidence="5 6">
    <name type="scientific">Nesterenkonia lacusekhoensis</name>
    <dbReference type="NCBI Taxonomy" id="150832"/>
    <lineage>
        <taxon>Bacteria</taxon>
        <taxon>Bacillati</taxon>
        <taxon>Actinomycetota</taxon>
        <taxon>Actinomycetes</taxon>
        <taxon>Micrococcales</taxon>
        <taxon>Micrococcaceae</taxon>
        <taxon>Nesterenkonia</taxon>
    </lineage>
</organism>
<dbReference type="EMBL" id="JAGINX010000001">
    <property type="protein sequence ID" value="MBP2318333.1"/>
    <property type="molecule type" value="Genomic_DNA"/>
</dbReference>
<evidence type="ECO:0000256" key="3">
    <source>
        <dbReference type="SAM" id="MobiDB-lite"/>
    </source>
</evidence>
<feature type="region of interest" description="Disordered" evidence="3">
    <location>
        <begin position="181"/>
        <end position="200"/>
    </location>
</feature>
<dbReference type="InterPro" id="IPR001296">
    <property type="entry name" value="Glyco_trans_1"/>
</dbReference>
<dbReference type="SUPFAM" id="SSF53756">
    <property type="entry name" value="UDP-Glycosyltransferase/glycogen phosphorylase"/>
    <property type="match status" value="1"/>
</dbReference>
<evidence type="ECO:0000313" key="6">
    <source>
        <dbReference type="Proteomes" id="UP001519331"/>
    </source>
</evidence>
<dbReference type="PANTHER" id="PTHR45947:SF3">
    <property type="entry name" value="SULFOQUINOVOSYL TRANSFERASE SQD2"/>
    <property type="match status" value="1"/>
</dbReference>
<dbReference type="Pfam" id="PF00534">
    <property type="entry name" value="Glycos_transf_1"/>
    <property type="match status" value="1"/>
</dbReference>
<evidence type="ECO:0000256" key="2">
    <source>
        <dbReference type="ARBA" id="ARBA00022679"/>
    </source>
</evidence>